<dbReference type="AlphaFoldDB" id="A0A3M2IYS8"/>
<dbReference type="EMBL" id="RFFI01000120">
    <property type="protein sequence ID" value="RMI04966.1"/>
    <property type="molecule type" value="Genomic_DNA"/>
</dbReference>
<dbReference type="InterPro" id="IPR035919">
    <property type="entry name" value="EAL_sf"/>
</dbReference>
<organism evidence="3 4">
    <name type="scientific">Cellulomonas triticagri</name>
    <dbReference type="NCBI Taxonomy" id="2483352"/>
    <lineage>
        <taxon>Bacteria</taxon>
        <taxon>Bacillati</taxon>
        <taxon>Actinomycetota</taxon>
        <taxon>Actinomycetes</taxon>
        <taxon>Micrococcales</taxon>
        <taxon>Cellulomonadaceae</taxon>
        <taxon>Cellulomonas</taxon>
    </lineage>
</organism>
<gene>
    <name evidence="3" type="ORF">EBM89_17080</name>
</gene>
<reference evidence="3 4" key="1">
    <citation type="submission" date="2018-10" db="EMBL/GenBank/DDBJ databases">
        <title>Isolation, diversity and antifungal activity of actinobacteria from wheat.</title>
        <authorList>
            <person name="Han C."/>
        </authorList>
    </citation>
    <scope>NUCLEOTIDE SEQUENCE [LARGE SCALE GENOMIC DNA]</scope>
    <source>
        <strain evidence="3 4">NEAU-YY56</strain>
    </source>
</reference>
<sequence length="494" mass="51931">MGPSAAAFTLPSDRSVARRDGRSGRVADPRVGVLQIGSRPADGDGVTLLPALQRPGRLSVPELLRTGGVHCAYQPVVELATGEVLGREALLRTPEGSGWSSPLDVLHAAEADGLLGELERAAMSRAIEDAAAASEGAPQTLFLNIEPRTLSRHLPLVLETLARREPQVRVVVEITERALALDPAGMLDAAARLRSVGCAIALDDVGVVPASLAFIPLLAPEIIKLDLQLLRTLEDPETMTVADAVRARAEATGARVVAEGIETRDDLSRAVVLGADLGQGWYLGRPHRGLPRGERHAGRLPRPHAPLGGGATPFEIVAPRRAVRTVPKRLLLPLSRTLEMSAAEHRVPPLVLGSFQDERFFTAHTARRYARLAQALPFVGALGSGRPATIPTGVRWAAVDPSEPLAREWAVVVLGAHESVALVGREVAGPVGPAGADCGGSIATADDSEGAAEGTVPVEDGGRDFEFAVTHDQGLVAEVAQALLRRFGADARPS</sequence>
<dbReference type="CDD" id="cd01948">
    <property type="entry name" value="EAL"/>
    <property type="match status" value="1"/>
</dbReference>
<protein>
    <submittedName>
        <fullName evidence="3">EAL domain-containing protein</fullName>
    </submittedName>
</protein>
<dbReference type="PANTHER" id="PTHR33121">
    <property type="entry name" value="CYCLIC DI-GMP PHOSPHODIESTERASE PDEF"/>
    <property type="match status" value="1"/>
</dbReference>
<proteinExistence type="predicted"/>
<dbReference type="InterPro" id="IPR050706">
    <property type="entry name" value="Cyclic-di-GMP_PDE-like"/>
</dbReference>
<dbReference type="SUPFAM" id="SSF141868">
    <property type="entry name" value="EAL domain-like"/>
    <property type="match status" value="1"/>
</dbReference>
<dbReference type="SMART" id="SM00052">
    <property type="entry name" value="EAL"/>
    <property type="match status" value="1"/>
</dbReference>
<feature type="compositionally biased region" description="Basic and acidic residues" evidence="1">
    <location>
        <begin position="15"/>
        <end position="24"/>
    </location>
</feature>
<dbReference type="InterPro" id="IPR019278">
    <property type="entry name" value="DICT_dom"/>
</dbReference>
<feature type="region of interest" description="Disordered" evidence="1">
    <location>
        <begin position="1"/>
        <end position="24"/>
    </location>
</feature>
<dbReference type="GO" id="GO:0071111">
    <property type="term" value="F:cyclic-guanylate-specific phosphodiesterase activity"/>
    <property type="evidence" value="ECO:0007669"/>
    <property type="project" value="InterPro"/>
</dbReference>
<accession>A0A3M2IYS8</accession>
<name>A0A3M2IYS8_9CELL</name>
<dbReference type="Pfam" id="PF10069">
    <property type="entry name" value="DICT"/>
    <property type="match status" value="1"/>
</dbReference>
<comment type="caution">
    <text evidence="3">The sequence shown here is derived from an EMBL/GenBank/DDBJ whole genome shotgun (WGS) entry which is preliminary data.</text>
</comment>
<evidence type="ECO:0000259" key="2">
    <source>
        <dbReference type="PROSITE" id="PS50883"/>
    </source>
</evidence>
<evidence type="ECO:0000256" key="1">
    <source>
        <dbReference type="SAM" id="MobiDB-lite"/>
    </source>
</evidence>
<dbReference type="Pfam" id="PF00563">
    <property type="entry name" value="EAL"/>
    <property type="match status" value="1"/>
</dbReference>
<dbReference type="PROSITE" id="PS50883">
    <property type="entry name" value="EAL"/>
    <property type="match status" value="1"/>
</dbReference>
<dbReference type="Proteomes" id="UP000269289">
    <property type="component" value="Unassembled WGS sequence"/>
</dbReference>
<keyword evidence="4" id="KW-1185">Reference proteome</keyword>
<dbReference type="Gene3D" id="3.20.20.450">
    <property type="entry name" value="EAL domain"/>
    <property type="match status" value="1"/>
</dbReference>
<feature type="domain" description="EAL" evidence="2">
    <location>
        <begin position="53"/>
        <end position="300"/>
    </location>
</feature>
<evidence type="ECO:0000313" key="4">
    <source>
        <dbReference type="Proteomes" id="UP000269289"/>
    </source>
</evidence>
<dbReference type="InterPro" id="IPR001633">
    <property type="entry name" value="EAL_dom"/>
</dbReference>
<dbReference type="PANTHER" id="PTHR33121:SF76">
    <property type="entry name" value="SIGNALING PROTEIN"/>
    <property type="match status" value="1"/>
</dbReference>
<evidence type="ECO:0000313" key="3">
    <source>
        <dbReference type="EMBL" id="RMI04966.1"/>
    </source>
</evidence>